<sequence length="144" mass="15075">MAMPWELAEYLMAVTWVALGRLQPSLLLQELRECQHLDSTTVAASASATGSGSPDIEGMAQADFFFGPELDDLMQQLGDGDTGQKGMLPASSSLPSGVQRRKAGGAGRSGRMAAPRRTGRSGASAGRVAERGDGEKEEVAHVLS</sequence>
<accession>A0A0U1T018</accession>
<evidence type="ECO:0000313" key="2">
    <source>
        <dbReference type="EMBL" id="AGL08230.1"/>
    </source>
</evidence>
<dbReference type="EMBL" id="JX986582">
    <property type="protein sequence ID" value="AGL08230.1"/>
    <property type="molecule type" value="mRNA"/>
</dbReference>
<feature type="compositionally biased region" description="Basic and acidic residues" evidence="1">
    <location>
        <begin position="128"/>
        <end position="144"/>
    </location>
</feature>
<name>A0A0U1T018_ORYSA</name>
<reference evidence="2" key="1">
    <citation type="submission" date="2012-10" db="EMBL/GenBank/DDBJ databases">
        <authorList>
            <person name="Qamar I."/>
            <person name="Mishra S."/>
            <person name="Ahmad M.F."/>
            <person name="Ahmad Y."/>
        </authorList>
    </citation>
    <scope>NUCLEOTIDE SEQUENCE</scope>
</reference>
<feature type="region of interest" description="Disordered" evidence="1">
    <location>
        <begin position="73"/>
        <end position="144"/>
    </location>
</feature>
<feature type="compositionally biased region" description="Low complexity" evidence="1">
    <location>
        <begin position="109"/>
        <end position="127"/>
    </location>
</feature>
<evidence type="ECO:0000256" key="1">
    <source>
        <dbReference type="SAM" id="MobiDB-lite"/>
    </source>
</evidence>
<organism evidence="2">
    <name type="scientific">Oryza sativa</name>
    <name type="common">Rice</name>
    <dbReference type="NCBI Taxonomy" id="4530"/>
    <lineage>
        <taxon>Eukaryota</taxon>
        <taxon>Viridiplantae</taxon>
        <taxon>Streptophyta</taxon>
        <taxon>Embryophyta</taxon>
        <taxon>Tracheophyta</taxon>
        <taxon>Spermatophyta</taxon>
        <taxon>Magnoliopsida</taxon>
        <taxon>Liliopsida</taxon>
        <taxon>Poales</taxon>
        <taxon>Poaceae</taxon>
        <taxon>BOP clade</taxon>
        <taxon>Oryzoideae</taxon>
        <taxon>Oryzeae</taxon>
        <taxon>Oryzinae</taxon>
        <taxon>Oryza</taxon>
    </lineage>
</organism>
<dbReference type="AlphaFoldDB" id="A0A0U1T018"/>
<gene>
    <name evidence="2" type="primary">ZF3</name>
</gene>
<protein>
    <submittedName>
        <fullName evidence="2">ABA-responsive C3HC4 ring finger ZF3</fullName>
    </submittedName>
</protein>
<proteinExistence type="evidence at transcript level"/>